<dbReference type="EMBL" id="LT594324">
    <property type="protein sequence ID" value="SBT40893.1"/>
    <property type="molecule type" value="Genomic_DNA"/>
</dbReference>
<dbReference type="Proteomes" id="UP000198765">
    <property type="component" value="Chromosome I"/>
</dbReference>
<evidence type="ECO:0008006" key="3">
    <source>
        <dbReference type="Google" id="ProtNLM"/>
    </source>
</evidence>
<organism evidence="1 2">
    <name type="scientific">Micromonospora narathiwatensis</name>
    <dbReference type="NCBI Taxonomy" id="299146"/>
    <lineage>
        <taxon>Bacteria</taxon>
        <taxon>Bacillati</taxon>
        <taxon>Actinomycetota</taxon>
        <taxon>Actinomycetes</taxon>
        <taxon>Micromonosporales</taxon>
        <taxon>Micromonosporaceae</taxon>
        <taxon>Micromonospora</taxon>
    </lineage>
</organism>
<dbReference type="SUPFAM" id="SSF52540">
    <property type="entry name" value="P-loop containing nucleoside triphosphate hydrolases"/>
    <property type="match status" value="1"/>
</dbReference>
<protein>
    <recommendedName>
        <fullName evidence="3">DEAD/DEAH box helicase</fullName>
    </recommendedName>
</protein>
<dbReference type="InterPro" id="IPR027417">
    <property type="entry name" value="P-loop_NTPase"/>
</dbReference>
<reference evidence="1 2" key="1">
    <citation type="submission" date="2016-06" db="EMBL/GenBank/DDBJ databases">
        <authorList>
            <person name="Kjaerup R.B."/>
            <person name="Dalgaard T.S."/>
            <person name="Juul-Madsen H.R."/>
        </authorList>
    </citation>
    <scope>NUCLEOTIDE SEQUENCE [LARGE SCALE GENOMIC DNA]</scope>
    <source>
        <strain evidence="1 2">DSM 45248</strain>
    </source>
</reference>
<dbReference type="AlphaFoldDB" id="A0A1A8ZAA0"/>
<sequence>MHQRDLLEKLRDPSCPRAGVVLAPPGAGIRTAVLQHAAAVAPTSLVMVVTRTVVEARQWAVRLADRGVVVRLLAGAPDALELLESLDHPRDGVIVTTFSRLQSGPSRRALASVRPDLLIWDDPAASLPVQLGDQARQVVVLASPGDGQRWAQWPVLLAVGTEVLPDRGHPTVREVPFEVSREELELRTEARALLRSLGVKPPQPWSDSLPSLHAWLLARATEAGEHLSTRVWAVLDRIENVPPDDDRRDVLRRTLAGVASLSRPCLVVAPTPADAVYTADQLAGSALAPVPVIDATLSAADRRGVLAGLALGQCVVATPVLDDVWHELPIGCVLVLLPFPDGSGLPGRIVDAVEDIPGLDIIRLREVPSPAAG</sequence>
<accession>A0A1A8ZAA0</accession>
<evidence type="ECO:0000313" key="1">
    <source>
        <dbReference type="EMBL" id="SBT40893.1"/>
    </source>
</evidence>
<evidence type="ECO:0000313" key="2">
    <source>
        <dbReference type="Proteomes" id="UP000198765"/>
    </source>
</evidence>
<keyword evidence="2" id="KW-1185">Reference proteome</keyword>
<dbReference type="PATRIC" id="fig|299146.4.peg.1121"/>
<proteinExistence type="predicted"/>
<gene>
    <name evidence="1" type="ORF">GA0070621_1084</name>
</gene>
<name>A0A1A8ZAA0_9ACTN</name>